<organism evidence="2 3">
    <name type="scientific">Cichlidogyrus casuarinus</name>
    <dbReference type="NCBI Taxonomy" id="1844966"/>
    <lineage>
        <taxon>Eukaryota</taxon>
        <taxon>Metazoa</taxon>
        <taxon>Spiralia</taxon>
        <taxon>Lophotrochozoa</taxon>
        <taxon>Platyhelminthes</taxon>
        <taxon>Monogenea</taxon>
        <taxon>Monopisthocotylea</taxon>
        <taxon>Dactylogyridea</taxon>
        <taxon>Ancyrocephalidae</taxon>
        <taxon>Cichlidogyrus</taxon>
    </lineage>
</organism>
<gene>
    <name evidence="2" type="ORF">Ciccas_002866</name>
</gene>
<name>A0ABD2QJ94_9PLAT</name>
<feature type="region of interest" description="Disordered" evidence="1">
    <location>
        <begin position="1"/>
        <end position="24"/>
    </location>
</feature>
<keyword evidence="3" id="KW-1185">Reference proteome</keyword>
<accession>A0ABD2QJ94</accession>
<protein>
    <submittedName>
        <fullName evidence="2">Uncharacterized protein</fullName>
    </submittedName>
</protein>
<sequence>MNSKEENGPLSINTAPTVITSAPLPNGEAPTTLISSASPSISQVPGLGPALLLPAVSLTQQRTANWQELSDRLSSIKQNQSFLPQQPQFAQMPIGGFLLDPQKMQFAATAAGLAFDTKVAAVAAAAPKSKAKRASKANKKETAAAVYQQALPSLNSVMSQSPPKQSLPSVASLQRSFPNGEPQANCNSFFNAAASYFSGVGVGTSGEFYPQQVLGSSVTSTQAGLGALSTGYGAQSCYSTPGTISSSHTSPAKGTPSRSPASGYQTCAGSLLIPVSNSEEVMLSSAPVIGGQFPLNQNGKSNMNVNGYNACQVRMASTTRTCCSFCVVHFPHGTQLKRILNPNSQLHA</sequence>
<evidence type="ECO:0000313" key="3">
    <source>
        <dbReference type="Proteomes" id="UP001626550"/>
    </source>
</evidence>
<evidence type="ECO:0000256" key="1">
    <source>
        <dbReference type="SAM" id="MobiDB-lite"/>
    </source>
</evidence>
<feature type="compositionally biased region" description="Polar residues" evidence="1">
    <location>
        <begin position="10"/>
        <end position="20"/>
    </location>
</feature>
<evidence type="ECO:0000313" key="2">
    <source>
        <dbReference type="EMBL" id="KAL3318471.1"/>
    </source>
</evidence>
<dbReference type="Proteomes" id="UP001626550">
    <property type="component" value="Unassembled WGS sequence"/>
</dbReference>
<feature type="region of interest" description="Disordered" evidence="1">
    <location>
        <begin position="243"/>
        <end position="263"/>
    </location>
</feature>
<reference evidence="2 3" key="1">
    <citation type="submission" date="2024-11" db="EMBL/GenBank/DDBJ databases">
        <title>Adaptive evolution of stress response genes in parasites aligns with host niche diversity.</title>
        <authorList>
            <person name="Hahn C."/>
            <person name="Resl P."/>
        </authorList>
    </citation>
    <scope>NUCLEOTIDE SEQUENCE [LARGE SCALE GENOMIC DNA]</scope>
    <source>
        <strain evidence="2">EGGRZ-B1_66</strain>
        <tissue evidence="2">Body</tissue>
    </source>
</reference>
<dbReference type="AlphaFoldDB" id="A0ABD2QJ94"/>
<dbReference type="EMBL" id="JBJKFK010000240">
    <property type="protein sequence ID" value="KAL3318471.1"/>
    <property type="molecule type" value="Genomic_DNA"/>
</dbReference>
<proteinExistence type="predicted"/>
<comment type="caution">
    <text evidence="2">The sequence shown here is derived from an EMBL/GenBank/DDBJ whole genome shotgun (WGS) entry which is preliminary data.</text>
</comment>